<evidence type="ECO:0000259" key="1">
    <source>
        <dbReference type="PROSITE" id="PS50879"/>
    </source>
</evidence>
<gene>
    <name evidence="2" type="ORF">B0H67DRAFT_452205</name>
</gene>
<dbReference type="GO" id="GO:0003676">
    <property type="term" value="F:nucleic acid binding"/>
    <property type="evidence" value="ECO:0007669"/>
    <property type="project" value="InterPro"/>
</dbReference>
<name>A0AA40B9S2_9PEZI</name>
<dbReference type="Gene3D" id="3.30.420.10">
    <property type="entry name" value="Ribonuclease H-like superfamily/Ribonuclease H"/>
    <property type="match status" value="1"/>
</dbReference>
<keyword evidence="3" id="KW-1185">Reference proteome</keyword>
<comment type="caution">
    <text evidence="2">The sequence shown here is derived from an EMBL/GenBank/DDBJ whole genome shotgun (WGS) entry which is preliminary data.</text>
</comment>
<dbReference type="InterPro" id="IPR012337">
    <property type="entry name" value="RNaseH-like_sf"/>
</dbReference>
<dbReference type="GO" id="GO:0004523">
    <property type="term" value="F:RNA-DNA hybrid ribonuclease activity"/>
    <property type="evidence" value="ECO:0007669"/>
    <property type="project" value="InterPro"/>
</dbReference>
<evidence type="ECO:0000313" key="2">
    <source>
        <dbReference type="EMBL" id="KAK0730255.1"/>
    </source>
</evidence>
<organism evidence="2 3">
    <name type="scientific">Lasiosphaeris hirsuta</name>
    <dbReference type="NCBI Taxonomy" id="260670"/>
    <lineage>
        <taxon>Eukaryota</taxon>
        <taxon>Fungi</taxon>
        <taxon>Dikarya</taxon>
        <taxon>Ascomycota</taxon>
        <taxon>Pezizomycotina</taxon>
        <taxon>Sordariomycetes</taxon>
        <taxon>Sordariomycetidae</taxon>
        <taxon>Sordariales</taxon>
        <taxon>Lasiosphaeriaceae</taxon>
        <taxon>Lasiosphaeris</taxon>
    </lineage>
</organism>
<feature type="non-terminal residue" evidence="2">
    <location>
        <position position="1"/>
    </location>
</feature>
<feature type="non-terminal residue" evidence="2">
    <location>
        <position position="50"/>
    </location>
</feature>
<dbReference type="InterPro" id="IPR036397">
    <property type="entry name" value="RNaseH_sf"/>
</dbReference>
<accession>A0AA40B9S2</accession>
<dbReference type="SUPFAM" id="SSF53098">
    <property type="entry name" value="Ribonuclease H-like"/>
    <property type="match status" value="1"/>
</dbReference>
<dbReference type="InterPro" id="IPR002156">
    <property type="entry name" value="RNaseH_domain"/>
</dbReference>
<proteinExistence type="predicted"/>
<dbReference type="EMBL" id="JAUKUA010000001">
    <property type="protein sequence ID" value="KAK0730255.1"/>
    <property type="molecule type" value="Genomic_DNA"/>
</dbReference>
<protein>
    <recommendedName>
        <fullName evidence="1">RNase H type-1 domain-containing protein</fullName>
    </recommendedName>
</protein>
<dbReference type="Pfam" id="PF00075">
    <property type="entry name" value="RNase_H"/>
    <property type="match status" value="1"/>
</dbReference>
<dbReference type="PROSITE" id="PS50879">
    <property type="entry name" value="RNASE_H_1"/>
    <property type="match status" value="1"/>
</dbReference>
<dbReference type="Proteomes" id="UP001172102">
    <property type="component" value="Unassembled WGS sequence"/>
</dbReference>
<sequence length="50" mass="5648">TNNHAELRAAIAALEFRCWWGEGWERIVIATDSKYVADGATAWLLSWAAR</sequence>
<reference evidence="2" key="1">
    <citation type="submission" date="2023-06" db="EMBL/GenBank/DDBJ databases">
        <title>Genome-scale phylogeny and comparative genomics of the fungal order Sordariales.</title>
        <authorList>
            <consortium name="Lawrence Berkeley National Laboratory"/>
            <person name="Hensen N."/>
            <person name="Bonometti L."/>
            <person name="Westerberg I."/>
            <person name="Brannstrom I.O."/>
            <person name="Guillou S."/>
            <person name="Cros-Aarteil S."/>
            <person name="Calhoun S."/>
            <person name="Haridas S."/>
            <person name="Kuo A."/>
            <person name="Mondo S."/>
            <person name="Pangilinan J."/>
            <person name="Riley R."/>
            <person name="Labutti K."/>
            <person name="Andreopoulos B."/>
            <person name="Lipzen A."/>
            <person name="Chen C."/>
            <person name="Yanf M."/>
            <person name="Daum C."/>
            <person name="Ng V."/>
            <person name="Clum A."/>
            <person name="Steindorff A."/>
            <person name="Ohm R."/>
            <person name="Martin F."/>
            <person name="Silar P."/>
            <person name="Natvig D."/>
            <person name="Lalanne C."/>
            <person name="Gautier V."/>
            <person name="Ament-Velasquez S.L."/>
            <person name="Kruys A."/>
            <person name="Hutchinson M.I."/>
            <person name="Powell A.J."/>
            <person name="Barry K."/>
            <person name="Miller A.N."/>
            <person name="Grigoriev I.V."/>
            <person name="Debuchy R."/>
            <person name="Gladieux P."/>
            <person name="Thoren M.H."/>
            <person name="Johannesson H."/>
        </authorList>
    </citation>
    <scope>NUCLEOTIDE SEQUENCE</scope>
    <source>
        <strain evidence="2">SMH4607-1</strain>
    </source>
</reference>
<evidence type="ECO:0000313" key="3">
    <source>
        <dbReference type="Proteomes" id="UP001172102"/>
    </source>
</evidence>
<feature type="domain" description="RNase H type-1" evidence="1">
    <location>
        <begin position="1"/>
        <end position="50"/>
    </location>
</feature>
<dbReference type="AlphaFoldDB" id="A0AA40B9S2"/>